<dbReference type="Proteomes" id="UP001314263">
    <property type="component" value="Unassembled WGS sequence"/>
</dbReference>
<feature type="compositionally biased region" description="Polar residues" evidence="1">
    <location>
        <begin position="1"/>
        <end position="13"/>
    </location>
</feature>
<feature type="compositionally biased region" description="Acidic residues" evidence="1">
    <location>
        <begin position="256"/>
        <end position="266"/>
    </location>
</feature>
<dbReference type="AlphaFoldDB" id="A0AAV1I934"/>
<evidence type="ECO:0000313" key="2">
    <source>
        <dbReference type="EMBL" id="CAK0782727.1"/>
    </source>
</evidence>
<evidence type="ECO:0000313" key="3">
    <source>
        <dbReference type="Proteomes" id="UP001314263"/>
    </source>
</evidence>
<dbReference type="EMBL" id="CAUYUE010000007">
    <property type="protein sequence ID" value="CAK0782727.1"/>
    <property type="molecule type" value="Genomic_DNA"/>
</dbReference>
<feature type="compositionally biased region" description="Basic and acidic residues" evidence="1">
    <location>
        <begin position="15"/>
        <end position="33"/>
    </location>
</feature>
<feature type="region of interest" description="Disordered" evidence="1">
    <location>
        <begin position="242"/>
        <end position="312"/>
    </location>
</feature>
<proteinExistence type="predicted"/>
<comment type="caution">
    <text evidence="2">The sequence shown here is derived from an EMBL/GenBank/DDBJ whole genome shotgun (WGS) entry which is preliminary data.</text>
</comment>
<accession>A0AAV1I934</accession>
<feature type="compositionally biased region" description="Polar residues" evidence="1">
    <location>
        <begin position="272"/>
        <end position="281"/>
    </location>
</feature>
<name>A0AAV1I934_9CHLO</name>
<evidence type="ECO:0000256" key="1">
    <source>
        <dbReference type="SAM" id="MobiDB-lite"/>
    </source>
</evidence>
<gene>
    <name evidence="2" type="ORF">CVIRNUC_005922</name>
</gene>
<organism evidence="2 3">
    <name type="scientific">Coccomyxa viridis</name>
    <dbReference type="NCBI Taxonomy" id="1274662"/>
    <lineage>
        <taxon>Eukaryota</taxon>
        <taxon>Viridiplantae</taxon>
        <taxon>Chlorophyta</taxon>
        <taxon>core chlorophytes</taxon>
        <taxon>Trebouxiophyceae</taxon>
        <taxon>Trebouxiophyceae incertae sedis</taxon>
        <taxon>Coccomyxaceae</taxon>
        <taxon>Coccomyxa</taxon>
    </lineage>
</organism>
<feature type="region of interest" description="Disordered" evidence="1">
    <location>
        <begin position="1"/>
        <end position="47"/>
    </location>
</feature>
<reference evidence="2 3" key="1">
    <citation type="submission" date="2023-10" db="EMBL/GenBank/DDBJ databases">
        <authorList>
            <person name="Maclean D."/>
            <person name="Macfadyen A."/>
        </authorList>
    </citation>
    <scope>NUCLEOTIDE SEQUENCE [LARGE SCALE GENOMIC DNA]</scope>
</reference>
<keyword evidence="3" id="KW-1185">Reference proteome</keyword>
<feature type="region of interest" description="Disordered" evidence="1">
    <location>
        <begin position="145"/>
        <end position="183"/>
    </location>
</feature>
<sequence length="484" mass="51147">MPTGVHQNVSVTGHKTFDDTPHSNGKAKHEALQDSKANNTGPGSADEVQWVASVSNSVPVGRNAAEGASLAEQCSANAHSAAQPSSQVHSTLGQWLRTCASATDLEVASVASLAPSETSIACLNPAPQGLKAIVQLPIEPAKSPCIKPRSTRSEDAVQWTPRSCRAHQASDDGVSPRACRTSVPAQTARLPKWARGLEALQSPHLQALAQQWREQQAHLSSVHLHPHEEEQDAELRYLEENSSAFEEQNTKPEADPLQEAESAEEGSPEKPCSSTEHSLLSQALRATDSTAHTAEGSMKAETQADDEDKSQTSTVAKLVRHWQHHPVSMPPVSKFRLGPVRDRLGACRSTASAYVDPVVMSKVQHYLNSSSAGPAPAGMPASAADRVVAPVDTAGSSSAAAHAQMSQHTPAQEPIVPAAGYAEDSLPGRAGLQTHGSTAAIRSDRSVGGASCWSTVTQAERTSWWGTSSGGFFSSNRNKRAPKS</sequence>
<protein>
    <submittedName>
        <fullName evidence="2">Uncharacterized protein</fullName>
    </submittedName>
</protein>